<feature type="non-terminal residue" evidence="1">
    <location>
        <position position="27"/>
    </location>
</feature>
<proteinExistence type="predicted"/>
<accession>A0A381XNJ4</accession>
<name>A0A381XNJ4_9ZZZZ</name>
<reference evidence="1" key="1">
    <citation type="submission" date="2018-05" db="EMBL/GenBank/DDBJ databases">
        <authorList>
            <person name="Lanie J.A."/>
            <person name="Ng W.-L."/>
            <person name="Kazmierczak K.M."/>
            <person name="Andrzejewski T.M."/>
            <person name="Davidsen T.M."/>
            <person name="Wayne K.J."/>
            <person name="Tettelin H."/>
            <person name="Glass J.I."/>
            <person name="Rusch D."/>
            <person name="Podicherti R."/>
            <person name="Tsui H.-C.T."/>
            <person name="Winkler M.E."/>
        </authorList>
    </citation>
    <scope>NUCLEOTIDE SEQUENCE</scope>
</reference>
<protein>
    <submittedName>
        <fullName evidence="1">Uncharacterized protein</fullName>
    </submittedName>
</protein>
<gene>
    <name evidence="1" type="ORF">METZ01_LOCUS119159</name>
</gene>
<organism evidence="1">
    <name type="scientific">marine metagenome</name>
    <dbReference type="NCBI Taxonomy" id="408172"/>
    <lineage>
        <taxon>unclassified sequences</taxon>
        <taxon>metagenomes</taxon>
        <taxon>ecological metagenomes</taxon>
    </lineage>
</organism>
<dbReference type="EMBL" id="UINC01015810">
    <property type="protein sequence ID" value="SVA66305.1"/>
    <property type="molecule type" value="Genomic_DNA"/>
</dbReference>
<feature type="non-terminal residue" evidence="1">
    <location>
        <position position="1"/>
    </location>
</feature>
<sequence>LSTKARPWNLKRPWVKKDHKPQKLFLN</sequence>
<evidence type="ECO:0000313" key="1">
    <source>
        <dbReference type="EMBL" id="SVA66305.1"/>
    </source>
</evidence>
<dbReference type="AlphaFoldDB" id="A0A381XNJ4"/>